<keyword evidence="6" id="KW-0869">Chloride channel</keyword>
<comment type="similarity">
    <text evidence="5 6">Belongs to the anion channel-forming bestrophin (TC 1.A.46) family. Calcium-sensitive chloride channel subfamily.</text>
</comment>
<dbReference type="InterPro" id="IPR000615">
    <property type="entry name" value="Bestrophin"/>
</dbReference>
<dbReference type="Pfam" id="PF01062">
    <property type="entry name" value="Bestrophin"/>
    <property type="match status" value="1"/>
</dbReference>
<feature type="transmembrane region" description="Helical" evidence="6">
    <location>
        <begin position="87"/>
        <end position="109"/>
    </location>
</feature>
<keyword evidence="6" id="KW-0868">Chloride</keyword>
<dbReference type="InterPro" id="IPR021134">
    <property type="entry name" value="Bestrophin-like"/>
</dbReference>
<evidence type="ECO:0000256" key="4">
    <source>
        <dbReference type="ARBA" id="ARBA00023136"/>
    </source>
</evidence>
<keyword evidence="4 6" id="KW-0472">Membrane</keyword>
<dbReference type="WBParaSite" id="Hba_06334">
    <property type="protein sequence ID" value="Hba_06334"/>
    <property type="gene ID" value="Hba_06334"/>
</dbReference>
<evidence type="ECO:0000256" key="5">
    <source>
        <dbReference type="ARBA" id="ARBA00034769"/>
    </source>
</evidence>
<reference evidence="8" key="1">
    <citation type="submission" date="2016-11" db="UniProtKB">
        <authorList>
            <consortium name="WormBaseParasite"/>
        </authorList>
    </citation>
    <scope>IDENTIFICATION</scope>
</reference>
<dbReference type="PANTHER" id="PTHR10736">
    <property type="entry name" value="BESTROPHIN"/>
    <property type="match status" value="1"/>
</dbReference>
<keyword evidence="6" id="KW-0813">Transport</keyword>
<evidence type="ECO:0000313" key="7">
    <source>
        <dbReference type="Proteomes" id="UP000095283"/>
    </source>
</evidence>
<keyword evidence="2 6" id="KW-0812">Transmembrane</keyword>
<keyword evidence="6" id="KW-0407">Ion channel</keyword>
<dbReference type="GO" id="GO:0005886">
    <property type="term" value="C:plasma membrane"/>
    <property type="evidence" value="ECO:0007669"/>
    <property type="project" value="UniProtKB-SubCell"/>
</dbReference>
<protein>
    <recommendedName>
        <fullName evidence="6">Bestrophin homolog</fullName>
    </recommendedName>
</protein>
<comment type="subcellular location">
    <subcellularLocation>
        <location evidence="6">Cell membrane</location>
        <topology evidence="6">Multi-pass membrane protein</topology>
    </subcellularLocation>
    <subcellularLocation>
        <location evidence="1">Membrane</location>
    </subcellularLocation>
</comment>
<dbReference type="GO" id="GO:0034707">
    <property type="term" value="C:chloride channel complex"/>
    <property type="evidence" value="ECO:0007669"/>
    <property type="project" value="UniProtKB-KW"/>
</dbReference>
<dbReference type="PANTHER" id="PTHR10736:SF21">
    <property type="entry name" value="BESTROPHIN HOMOLOG"/>
    <property type="match status" value="1"/>
</dbReference>
<organism evidence="7 8">
    <name type="scientific">Heterorhabditis bacteriophora</name>
    <name type="common">Entomopathogenic nematode worm</name>
    <dbReference type="NCBI Taxonomy" id="37862"/>
    <lineage>
        <taxon>Eukaryota</taxon>
        <taxon>Metazoa</taxon>
        <taxon>Ecdysozoa</taxon>
        <taxon>Nematoda</taxon>
        <taxon>Chromadorea</taxon>
        <taxon>Rhabditida</taxon>
        <taxon>Rhabditina</taxon>
        <taxon>Rhabditomorpha</taxon>
        <taxon>Strongyloidea</taxon>
        <taxon>Heterorhabditidae</taxon>
        <taxon>Heterorhabditis</taxon>
    </lineage>
</organism>
<keyword evidence="6" id="KW-1003">Cell membrane</keyword>
<evidence type="ECO:0000256" key="6">
    <source>
        <dbReference type="RuleBase" id="RU363126"/>
    </source>
</evidence>
<comment type="function">
    <text evidence="6">Forms chloride channels.</text>
</comment>
<dbReference type="GO" id="GO:0005254">
    <property type="term" value="F:chloride channel activity"/>
    <property type="evidence" value="ECO:0007669"/>
    <property type="project" value="UniProtKB-KW"/>
</dbReference>
<proteinExistence type="inferred from homology"/>
<keyword evidence="3 6" id="KW-1133">Transmembrane helix</keyword>
<evidence type="ECO:0000313" key="8">
    <source>
        <dbReference type="WBParaSite" id="Hba_06334"/>
    </source>
</evidence>
<keyword evidence="7" id="KW-1185">Reference proteome</keyword>
<evidence type="ECO:0000256" key="1">
    <source>
        <dbReference type="ARBA" id="ARBA00004370"/>
    </source>
</evidence>
<dbReference type="Proteomes" id="UP000095283">
    <property type="component" value="Unplaced"/>
</dbReference>
<name>A0A1I7WMH4_HETBA</name>
<keyword evidence="6" id="KW-0406">Ion transport</keyword>
<dbReference type="AlphaFoldDB" id="A0A1I7WMH4"/>
<accession>A0A1I7WMH4</accession>
<evidence type="ECO:0000256" key="2">
    <source>
        <dbReference type="ARBA" id="ARBA00022692"/>
    </source>
</evidence>
<feature type="transmembrane region" description="Helical" evidence="6">
    <location>
        <begin position="130"/>
        <end position="150"/>
    </location>
</feature>
<sequence>MLFKDVWNSMRTNMVNWMTMDEPKRHSLNHVLILLVIVKAVRVRGIKNDHYEIINRMAYNYHYDIATSKAKVIFKLLLRWRGSVWRAVYVELIVWLLAYAGLSVVYRFALSSEQRQRFENFAHFCDKRMGYIPMNFMLGFFVTVVVNRWVTQFSNLGMIDNIALFTSTYVKGNDERGRNLRRNIVRYCCLSQCLVFRDIHLGVRKRFPTLETLVAAEININSSLILQIKRSSRRSVHSAPVSRSYGLTIGYLCLSCIHSWCS</sequence>
<evidence type="ECO:0000256" key="3">
    <source>
        <dbReference type="ARBA" id="ARBA00022989"/>
    </source>
</evidence>